<feature type="transmembrane region" description="Helical" evidence="2">
    <location>
        <begin position="61"/>
        <end position="80"/>
    </location>
</feature>
<dbReference type="InterPro" id="IPR000620">
    <property type="entry name" value="EamA_dom"/>
</dbReference>
<sequence length="288" mass="32183">MIGFFAAISAVLFWTFSCSIWRKESENLLPRQINIYKNVLASILFLPVVLTISWLSNMSSIFVLIISGIVGISIGDTLYINALKIIGTRKTLSFEALTPIIATTLGTWSIDEIYPQKVWVGSLIVSFSLLMIVRQNTFQKEEPRERNILGILCAFGSVLCAVLAALLSRVILIGSTLTPLQTTEIRLLSASIFLFLIFKKDFFDILNNRALTKKNHSNLILSTLLGTNFGILFQQIVFKFLPIGIGWTLLSLSPVFALFISKREGEEINKLTIFYSFLSFIGVAITLI</sequence>
<gene>
    <name evidence="4" type="ORF">EV03_0855</name>
</gene>
<comment type="caution">
    <text evidence="4">The sequence shown here is derived from an EMBL/GenBank/DDBJ whole genome shotgun (WGS) entry which is preliminary data.</text>
</comment>
<accession>A0A0A2C3L0</accession>
<dbReference type="Proteomes" id="UP000030392">
    <property type="component" value="Unassembled WGS sequence"/>
</dbReference>
<dbReference type="EMBL" id="JNAX01000010">
    <property type="protein sequence ID" value="KGG20918.1"/>
    <property type="molecule type" value="Genomic_DNA"/>
</dbReference>
<feature type="transmembrane region" description="Helical" evidence="2">
    <location>
        <begin position="178"/>
        <end position="198"/>
    </location>
</feature>
<comment type="similarity">
    <text evidence="1">Belongs to the EamA transporter family.</text>
</comment>
<keyword evidence="2" id="KW-0812">Transmembrane</keyword>
<dbReference type="SUPFAM" id="SSF103481">
    <property type="entry name" value="Multidrug resistance efflux transporter EmrE"/>
    <property type="match status" value="1"/>
</dbReference>
<dbReference type="PANTHER" id="PTHR22911">
    <property type="entry name" value="ACYL-MALONYL CONDENSING ENZYME-RELATED"/>
    <property type="match status" value="1"/>
</dbReference>
<dbReference type="RefSeq" id="WP_036905456.1">
    <property type="nucleotide sequence ID" value="NZ_CP138967.1"/>
</dbReference>
<dbReference type="InterPro" id="IPR037185">
    <property type="entry name" value="EmrE-like"/>
</dbReference>
<evidence type="ECO:0000256" key="2">
    <source>
        <dbReference type="SAM" id="Phobius"/>
    </source>
</evidence>
<reference evidence="5" key="1">
    <citation type="journal article" date="2014" name="Sci. Data">
        <title>Genomes of diverse isolates of the marine cyanobacterium Prochlorococcus.</title>
        <authorList>
            <person name="Biller S."/>
            <person name="Berube P."/>
            <person name="Thompson J."/>
            <person name="Kelly L."/>
            <person name="Roggensack S."/>
            <person name="Awad L."/>
            <person name="Roache-Johnson K."/>
            <person name="Ding H."/>
            <person name="Giovannoni S.J."/>
            <person name="Moore L.R."/>
            <person name="Chisholm S.W."/>
        </authorList>
    </citation>
    <scope>NUCLEOTIDE SEQUENCE [LARGE SCALE GENOMIC DNA]</scope>
    <source>
        <strain evidence="5">PAC1</strain>
    </source>
</reference>
<evidence type="ECO:0000313" key="5">
    <source>
        <dbReference type="Proteomes" id="UP000030392"/>
    </source>
</evidence>
<feature type="transmembrane region" description="Helical" evidence="2">
    <location>
        <begin position="6"/>
        <end position="23"/>
    </location>
</feature>
<protein>
    <recommendedName>
        <fullName evidence="3">EamA domain-containing protein</fullName>
    </recommendedName>
</protein>
<feature type="transmembrane region" description="Helical" evidence="2">
    <location>
        <begin position="35"/>
        <end position="55"/>
    </location>
</feature>
<feature type="transmembrane region" description="Helical" evidence="2">
    <location>
        <begin position="243"/>
        <end position="261"/>
    </location>
</feature>
<feature type="transmembrane region" description="Helical" evidence="2">
    <location>
        <begin position="148"/>
        <end position="172"/>
    </location>
</feature>
<feature type="transmembrane region" description="Helical" evidence="2">
    <location>
        <begin position="219"/>
        <end position="237"/>
    </location>
</feature>
<feature type="transmembrane region" description="Helical" evidence="2">
    <location>
        <begin position="268"/>
        <end position="287"/>
    </location>
</feature>
<evidence type="ECO:0000259" key="3">
    <source>
        <dbReference type="Pfam" id="PF00892"/>
    </source>
</evidence>
<organism evidence="4 5">
    <name type="scientific">Prochlorococcus marinus str. PAC1</name>
    <dbReference type="NCBI Taxonomy" id="59924"/>
    <lineage>
        <taxon>Bacteria</taxon>
        <taxon>Bacillati</taxon>
        <taxon>Cyanobacteriota</taxon>
        <taxon>Cyanophyceae</taxon>
        <taxon>Synechococcales</taxon>
        <taxon>Prochlorococcaceae</taxon>
        <taxon>Prochlorococcus</taxon>
    </lineage>
</organism>
<evidence type="ECO:0000313" key="4">
    <source>
        <dbReference type="EMBL" id="KGG20918.1"/>
    </source>
</evidence>
<evidence type="ECO:0000256" key="1">
    <source>
        <dbReference type="ARBA" id="ARBA00007362"/>
    </source>
</evidence>
<feature type="domain" description="EamA" evidence="3">
    <location>
        <begin position="2"/>
        <end position="133"/>
    </location>
</feature>
<name>A0A0A2C3L0_PROMR</name>
<dbReference type="Pfam" id="PF00892">
    <property type="entry name" value="EamA"/>
    <property type="match status" value="2"/>
</dbReference>
<dbReference type="GO" id="GO:0016020">
    <property type="term" value="C:membrane"/>
    <property type="evidence" value="ECO:0007669"/>
    <property type="project" value="InterPro"/>
</dbReference>
<keyword evidence="2" id="KW-1133">Transmembrane helix</keyword>
<keyword evidence="2" id="KW-0472">Membrane</keyword>
<dbReference type="AlphaFoldDB" id="A0A0A2C3L0"/>
<proteinExistence type="inferred from homology"/>
<feature type="domain" description="EamA" evidence="3">
    <location>
        <begin position="149"/>
        <end position="287"/>
    </location>
</feature>